<dbReference type="PANTHER" id="PTHR30237">
    <property type="entry name" value="MURAMOYLTETRAPEPTIDE CARBOXYPEPTIDASE"/>
    <property type="match status" value="1"/>
</dbReference>
<organism evidence="8 9">
    <name type="scientific">Candidatus Vampirococcus lugosii</name>
    <dbReference type="NCBI Taxonomy" id="2789015"/>
    <lineage>
        <taxon>Bacteria</taxon>
        <taxon>Candidatus Absconditibacteriota</taxon>
        <taxon>Vampirococcus</taxon>
    </lineage>
</organism>
<dbReference type="Proteomes" id="UP000680365">
    <property type="component" value="Unassembled WGS sequence"/>
</dbReference>
<comment type="caution">
    <text evidence="8">The sequence shown here is derived from an EMBL/GenBank/DDBJ whole genome shotgun (WGS) entry which is preliminary data.</text>
</comment>
<evidence type="ECO:0000256" key="4">
    <source>
        <dbReference type="ARBA" id="ARBA00022801"/>
    </source>
</evidence>
<evidence type="ECO:0000256" key="2">
    <source>
        <dbReference type="ARBA" id="ARBA00022645"/>
    </source>
</evidence>
<evidence type="ECO:0000259" key="7">
    <source>
        <dbReference type="Pfam" id="PF17676"/>
    </source>
</evidence>
<gene>
    <name evidence="8" type="ORF">VAMP_2n388</name>
</gene>
<evidence type="ECO:0000259" key="6">
    <source>
        <dbReference type="Pfam" id="PF02016"/>
    </source>
</evidence>
<dbReference type="InterPro" id="IPR040449">
    <property type="entry name" value="Peptidase_S66_N"/>
</dbReference>
<keyword evidence="4" id="KW-0378">Hydrolase</keyword>
<dbReference type="EMBL" id="JAEDAM010000001">
    <property type="protein sequence ID" value="MBS8121454.1"/>
    <property type="molecule type" value="Genomic_DNA"/>
</dbReference>
<dbReference type="PANTHER" id="PTHR30237:SF2">
    <property type="entry name" value="MUREIN TETRAPEPTIDE CARBOXYPEPTIDASE"/>
    <property type="match status" value="1"/>
</dbReference>
<dbReference type="InterPro" id="IPR029062">
    <property type="entry name" value="Class_I_gatase-like"/>
</dbReference>
<reference evidence="8 9" key="1">
    <citation type="journal article" date="2021" name="Nat. Commun.">
        <title>Reductive evolution and unique predatory mode in the CPR bacterium Vampirococcus lugosii.</title>
        <authorList>
            <person name="Moreira D."/>
            <person name="Zivanovic Y."/>
            <person name="Lopez-Archilla A.I."/>
            <person name="Iniesto M."/>
            <person name="Lopez-Garcia P."/>
        </authorList>
    </citation>
    <scope>NUCLEOTIDE SEQUENCE [LARGE SCALE GENOMIC DNA]</scope>
    <source>
        <strain evidence="8">Chiprana</strain>
    </source>
</reference>
<feature type="domain" description="LD-carboxypeptidase N-terminal" evidence="6">
    <location>
        <begin position="13"/>
        <end position="133"/>
    </location>
</feature>
<dbReference type="RefSeq" id="WP_213347986.1">
    <property type="nucleotide sequence ID" value="NZ_JAEDAM010000001.1"/>
</dbReference>
<keyword evidence="5" id="KW-0720">Serine protease</keyword>
<sequence length="326" mass="36903">MKKLPKLSFGDKIGIVSIADNLEQEKIISTKFDTVKRIFEQHLGYKMIFGKNIYLPIQGIHPSKRVEDFNSFIKDSNIKMIWPIGGGAFTNEILPYIDWEALLNNPKIICGYSDITALNNAIFTKTGLTNFSGPTPGSLGPFTYGSLETFLYFKNTVLEQNSSELNFHKYYYDYTANIETYPEQIVNDDGLKIIKHGKSNGIIVGGNISTFCLLIGTDFIPDFENKVLFLEECSESNIGIIRRQLMHIKNQKNFNKISGIVFGRVNKECLKYYDIDLETTINDFVDGLDIPVVMNAQFGHIYPIQTIPIGGNIEIDTNKGIYKMNL</sequence>
<feature type="domain" description="LD-carboxypeptidase C-terminal" evidence="7">
    <location>
        <begin position="201"/>
        <end position="315"/>
    </location>
</feature>
<dbReference type="SUPFAM" id="SSF52317">
    <property type="entry name" value="Class I glutamine amidotransferase-like"/>
    <property type="match status" value="1"/>
</dbReference>
<evidence type="ECO:0000256" key="5">
    <source>
        <dbReference type="ARBA" id="ARBA00022825"/>
    </source>
</evidence>
<keyword evidence="3" id="KW-0645">Protease</keyword>
<dbReference type="InterPro" id="IPR027461">
    <property type="entry name" value="Carboxypeptidase_A_C_sf"/>
</dbReference>
<dbReference type="SUPFAM" id="SSF141986">
    <property type="entry name" value="LD-carboxypeptidase A C-terminal domain-like"/>
    <property type="match status" value="1"/>
</dbReference>
<comment type="similarity">
    <text evidence="1">Belongs to the peptidase S66 family.</text>
</comment>
<proteinExistence type="inferred from homology"/>
<dbReference type="InterPro" id="IPR003507">
    <property type="entry name" value="S66_fam"/>
</dbReference>
<dbReference type="PIRSF" id="PIRSF028757">
    <property type="entry name" value="LD-carboxypeptidase"/>
    <property type="match status" value="1"/>
</dbReference>
<dbReference type="CDD" id="cd07062">
    <property type="entry name" value="Peptidase_S66_mccF_like"/>
    <property type="match status" value="1"/>
</dbReference>
<evidence type="ECO:0000313" key="9">
    <source>
        <dbReference type="Proteomes" id="UP000680365"/>
    </source>
</evidence>
<keyword evidence="9" id="KW-1185">Reference proteome</keyword>
<dbReference type="InterPro" id="IPR040921">
    <property type="entry name" value="Peptidase_S66C"/>
</dbReference>
<protein>
    <submittedName>
        <fullName evidence="8">Muramoyltetrapeptide carboxypeptidase</fullName>
    </submittedName>
</protein>
<accession>A0ABS5QJW5</accession>
<dbReference type="Gene3D" id="3.50.30.60">
    <property type="entry name" value="LD-carboxypeptidase A C-terminal domain-like"/>
    <property type="match status" value="1"/>
</dbReference>
<evidence type="ECO:0000256" key="1">
    <source>
        <dbReference type="ARBA" id="ARBA00010233"/>
    </source>
</evidence>
<dbReference type="InterPro" id="IPR027478">
    <property type="entry name" value="LdcA_N"/>
</dbReference>
<dbReference type="Pfam" id="PF17676">
    <property type="entry name" value="Peptidase_S66C"/>
    <property type="match status" value="1"/>
</dbReference>
<dbReference type="Pfam" id="PF02016">
    <property type="entry name" value="Peptidase_S66"/>
    <property type="match status" value="1"/>
</dbReference>
<keyword evidence="2 8" id="KW-0121">Carboxypeptidase</keyword>
<dbReference type="GO" id="GO:0004180">
    <property type="term" value="F:carboxypeptidase activity"/>
    <property type="evidence" value="ECO:0007669"/>
    <property type="project" value="UniProtKB-KW"/>
</dbReference>
<evidence type="ECO:0000256" key="3">
    <source>
        <dbReference type="ARBA" id="ARBA00022670"/>
    </source>
</evidence>
<dbReference type="Gene3D" id="3.40.50.10740">
    <property type="entry name" value="Class I glutamine amidotransferase-like"/>
    <property type="match status" value="1"/>
</dbReference>
<name>A0ABS5QJW5_9BACT</name>
<evidence type="ECO:0000313" key="8">
    <source>
        <dbReference type="EMBL" id="MBS8121454.1"/>
    </source>
</evidence>